<reference evidence="2" key="3">
    <citation type="submission" date="2015-02" db="UniProtKB">
        <authorList>
            <consortium name="EnsemblProtists"/>
        </authorList>
    </citation>
    <scope>IDENTIFICATION</scope>
    <source>
        <strain evidence="2">DAOM BR144</strain>
    </source>
</reference>
<keyword evidence="3" id="KW-1185">Reference proteome</keyword>
<dbReference type="AlphaFoldDB" id="K3WPB7"/>
<keyword evidence="1" id="KW-0812">Transmembrane</keyword>
<keyword evidence="1" id="KW-0472">Membrane</keyword>
<dbReference type="InterPro" id="IPR052050">
    <property type="entry name" value="SecEffector_AnkRepeat"/>
</dbReference>
<dbReference type="EMBL" id="GL376635">
    <property type="status" value="NOT_ANNOTATED_CDS"/>
    <property type="molecule type" value="Genomic_DNA"/>
</dbReference>
<reference evidence="3" key="2">
    <citation type="submission" date="2010-04" db="EMBL/GenBank/DDBJ databases">
        <authorList>
            <person name="Buell R."/>
            <person name="Hamilton J."/>
            <person name="Hostetler J."/>
        </authorList>
    </citation>
    <scope>NUCLEOTIDE SEQUENCE [LARGE SCALE GENOMIC DNA]</scope>
    <source>
        <strain evidence="3">DAOM:BR144</strain>
    </source>
</reference>
<dbReference type="EnsemblProtists" id="PYU1_T006809">
    <property type="protein sequence ID" value="PYU1_T006809"/>
    <property type="gene ID" value="PYU1_G006795"/>
</dbReference>
<dbReference type="Proteomes" id="UP000019132">
    <property type="component" value="Unassembled WGS sequence"/>
</dbReference>
<dbReference type="PANTHER" id="PTHR46586">
    <property type="entry name" value="ANKYRIN REPEAT-CONTAINING PROTEIN"/>
    <property type="match status" value="1"/>
</dbReference>
<sequence length="132" mass="14686">TFWVQKEAYKVRLKSTQILKGTAHTSRLDSRFVIANVGGSCRMVHVGKQYAHVATMMLLFPFCVVSLVSAFVDNAAARDWLHYNCHEGCTQAAMDMAATNGDLEIVKWLHATRSEGCTTEAMDEADSLKMLK</sequence>
<evidence type="ECO:0000313" key="2">
    <source>
        <dbReference type="EnsemblProtists" id="PYU1_T006809"/>
    </source>
</evidence>
<feature type="transmembrane region" description="Helical" evidence="1">
    <location>
        <begin position="50"/>
        <end position="72"/>
    </location>
</feature>
<evidence type="ECO:0000256" key="1">
    <source>
        <dbReference type="SAM" id="Phobius"/>
    </source>
</evidence>
<dbReference type="PANTHER" id="PTHR46586:SF3">
    <property type="entry name" value="ANKYRIN REPEAT-CONTAINING PROTEIN"/>
    <property type="match status" value="1"/>
</dbReference>
<accession>K3WPB7</accession>
<dbReference type="InParanoid" id="K3WPB7"/>
<name>K3WPB7_GLOUD</name>
<evidence type="ECO:0000313" key="3">
    <source>
        <dbReference type="Proteomes" id="UP000019132"/>
    </source>
</evidence>
<organism evidence="2 3">
    <name type="scientific">Globisporangium ultimum (strain ATCC 200006 / CBS 805.95 / DAOM BR144)</name>
    <name type="common">Pythium ultimum</name>
    <dbReference type="NCBI Taxonomy" id="431595"/>
    <lineage>
        <taxon>Eukaryota</taxon>
        <taxon>Sar</taxon>
        <taxon>Stramenopiles</taxon>
        <taxon>Oomycota</taxon>
        <taxon>Peronosporomycetes</taxon>
        <taxon>Pythiales</taxon>
        <taxon>Pythiaceae</taxon>
        <taxon>Globisporangium</taxon>
    </lineage>
</organism>
<proteinExistence type="predicted"/>
<keyword evidence="1" id="KW-1133">Transmembrane helix</keyword>
<dbReference type="VEuPathDB" id="FungiDB:PYU1_G006795"/>
<reference evidence="3" key="1">
    <citation type="journal article" date="2010" name="Genome Biol.">
        <title>Genome sequence of the necrotrophic plant pathogen Pythium ultimum reveals original pathogenicity mechanisms and effector repertoire.</title>
        <authorList>
            <person name="Levesque C.A."/>
            <person name="Brouwer H."/>
            <person name="Cano L."/>
            <person name="Hamilton J.P."/>
            <person name="Holt C."/>
            <person name="Huitema E."/>
            <person name="Raffaele S."/>
            <person name="Robideau G.P."/>
            <person name="Thines M."/>
            <person name="Win J."/>
            <person name="Zerillo M.M."/>
            <person name="Beakes G.W."/>
            <person name="Boore J.L."/>
            <person name="Busam D."/>
            <person name="Dumas B."/>
            <person name="Ferriera S."/>
            <person name="Fuerstenberg S.I."/>
            <person name="Gachon C.M."/>
            <person name="Gaulin E."/>
            <person name="Govers F."/>
            <person name="Grenville-Briggs L."/>
            <person name="Horner N."/>
            <person name="Hostetler J."/>
            <person name="Jiang R.H."/>
            <person name="Johnson J."/>
            <person name="Krajaejun T."/>
            <person name="Lin H."/>
            <person name="Meijer H.J."/>
            <person name="Moore B."/>
            <person name="Morris P."/>
            <person name="Phuntmart V."/>
            <person name="Puiu D."/>
            <person name="Shetty J."/>
            <person name="Stajich J.E."/>
            <person name="Tripathy S."/>
            <person name="Wawra S."/>
            <person name="van West P."/>
            <person name="Whitty B.R."/>
            <person name="Coutinho P.M."/>
            <person name="Henrissat B."/>
            <person name="Martin F."/>
            <person name="Thomas P.D."/>
            <person name="Tyler B.M."/>
            <person name="De Vries R.P."/>
            <person name="Kamoun S."/>
            <person name="Yandell M."/>
            <person name="Tisserat N."/>
            <person name="Buell C.R."/>
        </authorList>
    </citation>
    <scope>NUCLEOTIDE SEQUENCE</scope>
    <source>
        <strain evidence="3">DAOM:BR144</strain>
    </source>
</reference>
<protein>
    <submittedName>
        <fullName evidence="2">Uncharacterized protein</fullName>
    </submittedName>
</protein>
<dbReference type="HOGENOM" id="CLU_1922644_0_0_1"/>